<dbReference type="SUPFAM" id="SSF50156">
    <property type="entry name" value="PDZ domain-like"/>
    <property type="match status" value="1"/>
</dbReference>
<dbReference type="PROSITE" id="PS50106">
    <property type="entry name" value="PDZ"/>
    <property type="match status" value="1"/>
</dbReference>
<keyword evidence="4 5" id="KW-0720">Serine protease</keyword>
<name>G4QAR3_TAYAM</name>
<dbReference type="Pfam" id="PF00595">
    <property type="entry name" value="PDZ"/>
    <property type="match status" value="1"/>
</dbReference>
<dbReference type="eggNOG" id="COG0793">
    <property type="taxonomic scope" value="Bacteria"/>
</dbReference>
<evidence type="ECO:0000256" key="6">
    <source>
        <dbReference type="SAM" id="SignalP"/>
    </source>
</evidence>
<evidence type="ECO:0000256" key="1">
    <source>
        <dbReference type="ARBA" id="ARBA00009179"/>
    </source>
</evidence>
<evidence type="ECO:0000313" key="9">
    <source>
        <dbReference type="Proteomes" id="UP000009284"/>
    </source>
</evidence>
<dbReference type="FunFam" id="3.90.226.10:FF:000090">
    <property type="entry name" value="Tail-specific protease"/>
    <property type="match status" value="1"/>
</dbReference>
<dbReference type="PANTHER" id="PTHR32060">
    <property type="entry name" value="TAIL-SPECIFIC PROTEASE"/>
    <property type="match status" value="1"/>
</dbReference>
<dbReference type="AlphaFoldDB" id="G4QAR3"/>
<feature type="chain" id="PRO_5003467108" evidence="6">
    <location>
        <begin position="26"/>
        <end position="722"/>
    </location>
</feature>
<dbReference type="CDD" id="cd07560">
    <property type="entry name" value="Peptidase_S41_CPP"/>
    <property type="match status" value="1"/>
</dbReference>
<dbReference type="InterPro" id="IPR005151">
    <property type="entry name" value="Tail-specific_protease"/>
</dbReference>
<dbReference type="GO" id="GO:0007165">
    <property type="term" value="P:signal transduction"/>
    <property type="evidence" value="ECO:0007669"/>
    <property type="project" value="TreeGrafter"/>
</dbReference>
<dbReference type="SMART" id="SM00245">
    <property type="entry name" value="TSPc"/>
    <property type="match status" value="1"/>
</dbReference>
<keyword evidence="2 5" id="KW-0645">Protease</keyword>
<dbReference type="Gene3D" id="3.90.226.10">
    <property type="entry name" value="2-enoyl-CoA Hydratase, Chain A, domain 1"/>
    <property type="match status" value="1"/>
</dbReference>
<evidence type="ECO:0000256" key="4">
    <source>
        <dbReference type="ARBA" id="ARBA00022825"/>
    </source>
</evidence>
<dbReference type="InterPro" id="IPR029045">
    <property type="entry name" value="ClpP/crotonase-like_dom_sf"/>
</dbReference>
<evidence type="ECO:0000256" key="3">
    <source>
        <dbReference type="ARBA" id="ARBA00022801"/>
    </source>
</evidence>
<dbReference type="GO" id="GO:0030288">
    <property type="term" value="C:outer membrane-bounded periplasmic space"/>
    <property type="evidence" value="ECO:0007669"/>
    <property type="project" value="TreeGrafter"/>
</dbReference>
<comment type="similarity">
    <text evidence="1 5">Belongs to the peptidase S41A family.</text>
</comment>
<evidence type="ECO:0000313" key="8">
    <source>
        <dbReference type="EMBL" id="AEP36373.1"/>
    </source>
</evidence>
<dbReference type="Pfam" id="PF11818">
    <property type="entry name" value="DUF3340"/>
    <property type="match status" value="1"/>
</dbReference>
<dbReference type="EC" id="3.4.21.102" evidence="8"/>
<dbReference type="Pfam" id="PF17804">
    <property type="entry name" value="TSP_NTD"/>
    <property type="match status" value="1"/>
</dbReference>
<dbReference type="InterPro" id="IPR004447">
    <property type="entry name" value="Peptidase_S41A"/>
</dbReference>
<dbReference type="InterPro" id="IPR020992">
    <property type="entry name" value="Tail_Prtase_C"/>
</dbReference>
<feature type="domain" description="PDZ" evidence="7">
    <location>
        <begin position="249"/>
        <end position="326"/>
    </location>
</feature>
<dbReference type="STRING" id="1008459.TASI_0599"/>
<protein>
    <submittedName>
        <fullName evidence="8">Tail-specific protease</fullName>
        <ecNumber evidence="8">3.4.21.102</ecNumber>
    </submittedName>
</protein>
<evidence type="ECO:0000259" key="7">
    <source>
        <dbReference type="PROSITE" id="PS50106"/>
    </source>
</evidence>
<dbReference type="HOGENOM" id="CLU_016199_1_0_4"/>
<dbReference type="CDD" id="cd06782">
    <property type="entry name" value="cpPDZ_CPP-like"/>
    <property type="match status" value="1"/>
</dbReference>
<dbReference type="Pfam" id="PF03572">
    <property type="entry name" value="Peptidase_S41"/>
    <property type="match status" value="1"/>
</dbReference>
<evidence type="ECO:0000256" key="2">
    <source>
        <dbReference type="ARBA" id="ARBA00022670"/>
    </source>
</evidence>
<dbReference type="KEGG" id="tas:TASI_0599"/>
<dbReference type="InterPro" id="IPR001478">
    <property type="entry name" value="PDZ"/>
</dbReference>
<keyword evidence="9" id="KW-1185">Reference proteome</keyword>
<dbReference type="Proteomes" id="UP000009284">
    <property type="component" value="Chromosome"/>
</dbReference>
<reference key="1">
    <citation type="submission" date="2011-09" db="EMBL/GenBank/DDBJ databases">
        <title>Genomic characterization of the Taylorella genus.</title>
        <authorList>
            <person name="Hebert L."/>
            <person name="Moumen B."/>
            <person name="Pons N."/>
            <person name="Duquesne F."/>
            <person name="Breuil M.-F."/>
            <person name="Goux D."/>
            <person name="Batto J.-M."/>
            <person name="Renault P."/>
            <person name="Laugier C."/>
            <person name="Petry S."/>
        </authorList>
    </citation>
    <scope>NUCLEOTIDE SEQUENCE</scope>
    <source>
        <strain>MCE3</strain>
    </source>
</reference>
<proteinExistence type="inferred from homology"/>
<dbReference type="InterPro" id="IPR040573">
    <property type="entry name" value="TSP_N"/>
</dbReference>
<dbReference type="EMBL" id="CP003059">
    <property type="protein sequence ID" value="AEP36373.1"/>
    <property type="molecule type" value="Genomic_DNA"/>
</dbReference>
<dbReference type="SMART" id="SM00228">
    <property type="entry name" value="PDZ"/>
    <property type="match status" value="1"/>
</dbReference>
<accession>G4QAR3</accession>
<sequence>MNLNRVFKSTLIAISLISGSVSLNAVTNDAQTNEASLYKPAKFKDLEFKDNYARATVLSALILNRFQFEKKPFDDKLQSLVFENLFKSLDVNKMIFTKEDINSFKKYESKILSYYRKGQLQIGFEIFNLYKHRLVERYDYAISLLDKGFDFKKNEEFVLDRDELDWPLTHQEANDLWRKRIKNDFLRLKLANVDEDKIKNTLRKRYINRRNTVARMDGEQAAEYFINALGDSLDPHTTYYSPSSAKNFDVSISLSVEGIGAVLQKHFEYGQIREVVAGGPAAKSKQINPGDLIVGVAQGETGQFEDVIDWELDDIVKKIRGKRGSVVRLQLIPAGTGMDGKPKEVKIVREKVSMEEQAARSKVIETKSDGKSHKVGVITIPSFYEDFDARKALEKNYNSLSKDITKFLNEYKKSGVEAVVLDLRNNGGGSLNEAAKVSGLFIGNYEKVVQVSSQNGDINVVQSRGVKQEWDKPVVVIINRFSASASEILAAAIKDYGRGVVVGSQTWGKGTVQTFRDLTDFLQKDVEYKDLGAIKWTIQKFFRVNGSSTQLKGVEPDIEFPSSVDNEKLGESSYDNPLPWTILRPAEYKPFADLKGSIAKLNTLHKDRIANSGSWNLLKKENAYRLKLSQRKSYSLNYETRVKEREEMDAQIKAFDKERKELGEINFNDLKLDDGLARGEGDLKEELENEKKRKENLDVVARESANIASDMISVTSGLNFSR</sequence>
<organism evidence="8 9">
    <name type="scientific">Taylorella asinigenitalis (strain MCE3)</name>
    <dbReference type="NCBI Taxonomy" id="1008459"/>
    <lineage>
        <taxon>Bacteria</taxon>
        <taxon>Pseudomonadati</taxon>
        <taxon>Pseudomonadota</taxon>
        <taxon>Betaproteobacteria</taxon>
        <taxon>Burkholderiales</taxon>
        <taxon>Alcaligenaceae</taxon>
        <taxon>Taylorella</taxon>
    </lineage>
</organism>
<dbReference type="GO" id="GO:0004252">
    <property type="term" value="F:serine-type endopeptidase activity"/>
    <property type="evidence" value="ECO:0007669"/>
    <property type="project" value="UniProtKB-EC"/>
</dbReference>
<keyword evidence="3 5" id="KW-0378">Hydrolase</keyword>
<dbReference type="PANTHER" id="PTHR32060:SF22">
    <property type="entry name" value="CARBOXYL-TERMINAL-PROCESSING PEPTIDASE 3, CHLOROPLASTIC"/>
    <property type="match status" value="1"/>
</dbReference>
<reference evidence="8 9" key="2">
    <citation type="journal article" date="2012" name="PLoS ONE">
        <title>Genomic characterization of the taylorella genus.</title>
        <authorList>
            <person name="Hebert L."/>
            <person name="Moumen B."/>
            <person name="Pons N."/>
            <person name="Duquesne F."/>
            <person name="Breuil M.F."/>
            <person name="Goux D."/>
            <person name="Batto J.M."/>
            <person name="Laugier C."/>
            <person name="Renault P."/>
            <person name="Petry S."/>
        </authorList>
    </citation>
    <scope>NUCLEOTIDE SEQUENCE [LARGE SCALE GENOMIC DNA]</scope>
    <source>
        <strain evidence="8 9">MCE3</strain>
    </source>
</reference>
<evidence type="ECO:0000256" key="5">
    <source>
        <dbReference type="RuleBase" id="RU004404"/>
    </source>
</evidence>
<dbReference type="GO" id="GO:0006508">
    <property type="term" value="P:proteolysis"/>
    <property type="evidence" value="ECO:0007669"/>
    <property type="project" value="UniProtKB-KW"/>
</dbReference>
<feature type="signal peptide" evidence="6">
    <location>
        <begin position="1"/>
        <end position="25"/>
    </location>
</feature>
<dbReference type="InterPro" id="IPR036034">
    <property type="entry name" value="PDZ_sf"/>
</dbReference>
<dbReference type="RefSeq" id="WP_014111270.1">
    <property type="nucleotide sequence ID" value="NC_016043.1"/>
</dbReference>
<dbReference type="OrthoDB" id="9812068at2"/>
<dbReference type="Gene3D" id="2.30.42.10">
    <property type="match status" value="1"/>
</dbReference>
<keyword evidence="6" id="KW-0732">Signal</keyword>
<dbReference type="SUPFAM" id="SSF52096">
    <property type="entry name" value="ClpP/crotonase"/>
    <property type="match status" value="1"/>
</dbReference>
<dbReference type="NCBIfam" id="TIGR00225">
    <property type="entry name" value="prc"/>
    <property type="match status" value="1"/>
</dbReference>
<gene>
    <name evidence="8" type="ordered locus">TASI_0599</name>
</gene>
<dbReference type="MEROPS" id="S41.001"/>